<accession>A0ABN2RXP6</accession>
<protein>
    <submittedName>
        <fullName evidence="2">Uncharacterized protein</fullName>
    </submittedName>
</protein>
<feature type="region of interest" description="Disordered" evidence="1">
    <location>
        <begin position="30"/>
        <end position="99"/>
    </location>
</feature>
<evidence type="ECO:0000313" key="2">
    <source>
        <dbReference type="EMBL" id="GAA1976697.1"/>
    </source>
</evidence>
<organism evidence="2 3">
    <name type="scientific">Nocardioides panacihumi</name>
    <dbReference type="NCBI Taxonomy" id="400774"/>
    <lineage>
        <taxon>Bacteria</taxon>
        <taxon>Bacillati</taxon>
        <taxon>Actinomycetota</taxon>
        <taxon>Actinomycetes</taxon>
        <taxon>Propionibacteriales</taxon>
        <taxon>Nocardioidaceae</taxon>
        <taxon>Nocardioides</taxon>
    </lineage>
</organism>
<dbReference type="RefSeq" id="WP_344048403.1">
    <property type="nucleotide sequence ID" value="NZ_BAAAPB010000008.1"/>
</dbReference>
<name>A0ABN2RXP6_9ACTN</name>
<evidence type="ECO:0000313" key="3">
    <source>
        <dbReference type="Proteomes" id="UP001500571"/>
    </source>
</evidence>
<feature type="compositionally biased region" description="Low complexity" evidence="1">
    <location>
        <begin position="79"/>
        <end position="89"/>
    </location>
</feature>
<comment type="caution">
    <text evidence="2">The sequence shown here is derived from an EMBL/GenBank/DDBJ whole genome shotgun (WGS) entry which is preliminary data.</text>
</comment>
<dbReference type="Proteomes" id="UP001500571">
    <property type="component" value="Unassembled WGS sequence"/>
</dbReference>
<evidence type="ECO:0000256" key="1">
    <source>
        <dbReference type="SAM" id="MobiDB-lite"/>
    </source>
</evidence>
<dbReference type="EMBL" id="BAAAPB010000008">
    <property type="protein sequence ID" value="GAA1976697.1"/>
    <property type="molecule type" value="Genomic_DNA"/>
</dbReference>
<keyword evidence="3" id="KW-1185">Reference proteome</keyword>
<proteinExistence type="predicted"/>
<gene>
    <name evidence="2" type="ORF">GCM10009798_42370</name>
</gene>
<feature type="compositionally biased region" description="Basic residues" evidence="1">
    <location>
        <begin position="36"/>
        <end position="50"/>
    </location>
</feature>
<reference evidence="2 3" key="1">
    <citation type="journal article" date="2019" name="Int. J. Syst. Evol. Microbiol.">
        <title>The Global Catalogue of Microorganisms (GCM) 10K type strain sequencing project: providing services to taxonomists for standard genome sequencing and annotation.</title>
        <authorList>
            <consortium name="The Broad Institute Genomics Platform"/>
            <consortium name="The Broad Institute Genome Sequencing Center for Infectious Disease"/>
            <person name="Wu L."/>
            <person name="Ma J."/>
        </authorList>
    </citation>
    <scope>NUCLEOTIDE SEQUENCE [LARGE SCALE GENOMIC DNA]</scope>
    <source>
        <strain evidence="2 3">JCM 15309</strain>
    </source>
</reference>
<sequence length="99" mass="11411">MVDPPDRVCLPVEMEFIPLYRESGWSARLRREQKREQRRLRRLSAKRARRTPTGYWPRMTMTPTGPDDPQTMPDHNDPIEPGQEPGPGAEPEPDDSTAT</sequence>